<evidence type="ECO:0000313" key="2">
    <source>
        <dbReference type="EMBL" id="CAD8707347.1"/>
    </source>
</evidence>
<feature type="region of interest" description="Disordered" evidence="1">
    <location>
        <begin position="1"/>
        <end position="21"/>
    </location>
</feature>
<feature type="compositionally biased region" description="Basic and acidic residues" evidence="1">
    <location>
        <begin position="331"/>
        <end position="347"/>
    </location>
</feature>
<feature type="compositionally biased region" description="Gly residues" evidence="1">
    <location>
        <begin position="306"/>
        <end position="317"/>
    </location>
</feature>
<dbReference type="AlphaFoldDB" id="A0A7S0SJA2"/>
<reference evidence="2" key="1">
    <citation type="submission" date="2021-01" db="EMBL/GenBank/DDBJ databases">
        <authorList>
            <person name="Corre E."/>
            <person name="Pelletier E."/>
            <person name="Niang G."/>
            <person name="Scheremetjew M."/>
            <person name="Finn R."/>
            <person name="Kale V."/>
            <person name="Holt S."/>
            <person name="Cochrane G."/>
            <person name="Meng A."/>
            <person name="Brown T."/>
            <person name="Cohen L."/>
        </authorList>
    </citation>
    <scope>NUCLEOTIDE SEQUENCE</scope>
    <source>
        <strain evidence="2">SL-175</strain>
    </source>
</reference>
<feature type="region of interest" description="Disordered" evidence="1">
    <location>
        <begin position="275"/>
        <end position="372"/>
    </location>
</feature>
<accession>A0A7S0SJA2</accession>
<feature type="compositionally biased region" description="Low complexity" evidence="1">
    <location>
        <begin position="351"/>
        <end position="362"/>
    </location>
</feature>
<name>A0A7S0SJA2_9CHLO</name>
<feature type="compositionally biased region" description="Basic and acidic residues" evidence="1">
    <location>
        <begin position="10"/>
        <end position="19"/>
    </location>
</feature>
<dbReference type="EMBL" id="HBFC01016874">
    <property type="protein sequence ID" value="CAD8707347.1"/>
    <property type="molecule type" value="Transcribed_RNA"/>
</dbReference>
<organism evidence="2">
    <name type="scientific">Mantoniella antarctica</name>
    <dbReference type="NCBI Taxonomy" id="81844"/>
    <lineage>
        <taxon>Eukaryota</taxon>
        <taxon>Viridiplantae</taxon>
        <taxon>Chlorophyta</taxon>
        <taxon>Mamiellophyceae</taxon>
        <taxon>Mamiellales</taxon>
        <taxon>Mamiellaceae</taxon>
        <taxon>Mantoniella</taxon>
    </lineage>
</organism>
<evidence type="ECO:0000256" key="1">
    <source>
        <dbReference type="SAM" id="MobiDB-lite"/>
    </source>
</evidence>
<sequence length="392" mass="38450">MAVGPGAVRGAEEGPLRRERAAKRAKLEAEAVAKAEAAKEAAAAAGVMAAAAASGGAAGVGGAGVGVLQATAVGPGAVGVAEDGPLRRERAAKRAKLEAEAEATKAAMGAGAAGAGATGGDASTAVISIDLTDTLTSRHARSPGVGLHQEKKAANDMKEKLLKEKMYFEAEQAARKEFDAQATLPVRRKKIARKNFPGHLPAADDDDGTVVGANGVDLSGGSSASPVANGGEGARVQVPTDATPKPAANGVVQGERVAGGVPTREYAPAGEHTPLTVGAVDASGGHGTTVGSPRRGRDNRREDGLGDGGGGGGGASIGRGARVTASMVRKGSCETDDSKGDYVDGKKTSSAATAANRLAARPRPGPMSPTSRGGVAAVAAAAAATALVVDLT</sequence>
<feature type="compositionally biased region" description="Basic and acidic residues" evidence="1">
    <location>
        <begin position="295"/>
        <end position="304"/>
    </location>
</feature>
<proteinExistence type="predicted"/>
<protein>
    <submittedName>
        <fullName evidence="2">Uncharacterized protein</fullName>
    </submittedName>
</protein>
<gene>
    <name evidence="2" type="ORF">MANT1106_LOCUS10030</name>
</gene>